<comment type="caution">
    <text evidence="1">The sequence shown here is derived from an EMBL/GenBank/DDBJ whole genome shotgun (WGS) entry which is preliminary data.</text>
</comment>
<dbReference type="Gene3D" id="3.30.530.20">
    <property type="match status" value="1"/>
</dbReference>
<dbReference type="Proteomes" id="UP001500363">
    <property type="component" value="Unassembled WGS sequence"/>
</dbReference>
<proteinExistence type="predicted"/>
<dbReference type="Pfam" id="PF10604">
    <property type="entry name" value="Polyketide_cyc2"/>
    <property type="match status" value="1"/>
</dbReference>
<accession>A0ABP4LBR1</accession>
<keyword evidence="2" id="KW-1185">Reference proteome</keyword>
<name>A0ABP4LBR1_9ACTN</name>
<dbReference type="CDD" id="cd07812">
    <property type="entry name" value="SRPBCC"/>
    <property type="match status" value="1"/>
</dbReference>
<evidence type="ECO:0000313" key="1">
    <source>
        <dbReference type="EMBL" id="GAA1520384.1"/>
    </source>
</evidence>
<dbReference type="InterPro" id="IPR023393">
    <property type="entry name" value="START-like_dom_sf"/>
</dbReference>
<sequence>MRDGYRDGMSENERLINASVDEVFAVLTDGWSYAGWVVGASRVRDVEEGWPNPGFSIHHSVGTWPLLINDTTTVEEYVPNSLLRLRVRAWPTGEGQVEFEATEKDGRCHLVIREHAVKGPAALIPAAVVDPVLSARNTETLRRLALIAEGRHG</sequence>
<organism evidence="1 2">
    <name type="scientific">Kribbella lupini</name>
    <dbReference type="NCBI Taxonomy" id="291602"/>
    <lineage>
        <taxon>Bacteria</taxon>
        <taxon>Bacillati</taxon>
        <taxon>Actinomycetota</taxon>
        <taxon>Actinomycetes</taxon>
        <taxon>Propionibacteriales</taxon>
        <taxon>Kribbellaceae</taxon>
        <taxon>Kribbella</taxon>
    </lineage>
</organism>
<dbReference type="InterPro" id="IPR019587">
    <property type="entry name" value="Polyketide_cyclase/dehydratase"/>
</dbReference>
<reference evidence="2" key="1">
    <citation type="journal article" date="2019" name="Int. J. Syst. Evol. Microbiol.">
        <title>The Global Catalogue of Microorganisms (GCM) 10K type strain sequencing project: providing services to taxonomists for standard genome sequencing and annotation.</title>
        <authorList>
            <consortium name="The Broad Institute Genomics Platform"/>
            <consortium name="The Broad Institute Genome Sequencing Center for Infectious Disease"/>
            <person name="Wu L."/>
            <person name="Ma J."/>
        </authorList>
    </citation>
    <scope>NUCLEOTIDE SEQUENCE [LARGE SCALE GENOMIC DNA]</scope>
    <source>
        <strain evidence="2">JCM 14303</strain>
    </source>
</reference>
<evidence type="ECO:0000313" key="2">
    <source>
        <dbReference type="Proteomes" id="UP001500363"/>
    </source>
</evidence>
<dbReference type="EMBL" id="BAAANC010000001">
    <property type="protein sequence ID" value="GAA1520384.1"/>
    <property type="molecule type" value="Genomic_DNA"/>
</dbReference>
<dbReference type="SUPFAM" id="SSF55961">
    <property type="entry name" value="Bet v1-like"/>
    <property type="match status" value="1"/>
</dbReference>
<gene>
    <name evidence="1" type="ORF">GCM10009741_21340</name>
</gene>
<protein>
    <submittedName>
        <fullName evidence="1">SRPBCC family protein</fullName>
    </submittedName>
</protein>